<gene>
    <name evidence="2" type="ORF">POCTA_138.1.T1310083</name>
</gene>
<feature type="region of interest" description="Disordered" evidence="1">
    <location>
        <begin position="1"/>
        <end position="25"/>
    </location>
</feature>
<dbReference type="OrthoDB" id="10458799at2759"/>
<accession>A0A8S1XS20</accession>
<name>A0A8S1XS20_PAROT</name>
<dbReference type="Proteomes" id="UP000683925">
    <property type="component" value="Unassembled WGS sequence"/>
</dbReference>
<protein>
    <submittedName>
        <fullName evidence="2">Uncharacterized protein</fullName>
    </submittedName>
</protein>
<dbReference type="AlphaFoldDB" id="A0A8S1XS20"/>
<keyword evidence="3" id="KW-1185">Reference proteome</keyword>
<feature type="compositionally biased region" description="Polar residues" evidence="1">
    <location>
        <begin position="15"/>
        <end position="25"/>
    </location>
</feature>
<evidence type="ECO:0000313" key="2">
    <source>
        <dbReference type="EMBL" id="CAD8203925.1"/>
    </source>
</evidence>
<evidence type="ECO:0000256" key="1">
    <source>
        <dbReference type="SAM" id="MobiDB-lite"/>
    </source>
</evidence>
<dbReference type="OMA" id="AQNCILI"/>
<sequence>MKLINQNEQIDSDSNDTIPQQEQSQALTHPNFLAQIAAQNQSTGVLYLNRKINVNQRLLNMKRRRISKKLQSRNELLKRIVQQDLNNLFDI</sequence>
<dbReference type="EMBL" id="CAJJDP010000131">
    <property type="protein sequence ID" value="CAD8203925.1"/>
    <property type="molecule type" value="Genomic_DNA"/>
</dbReference>
<evidence type="ECO:0000313" key="3">
    <source>
        <dbReference type="Proteomes" id="UP000683925"/>
    </source>
</evidence>
<organism evidence="2 3">
    <name type="scientific">Paramecium octaurelia</name>
    <dbReference type="NCBI Taxonomy" id="43137"/>
    <lineage>
        <taxon>Eukaryota</taxon>
        <taxon>Sar</taxon>
        <taxon>Alveolata</taxon>
        <taxon>Ciliophora</taxon>
        <taxon>Intramacronucleata</taxon>
        <taxon>Oligohymenophorea</taxon>
        <taxon>Peniculida</taxon>
        <taxon>Parameciidae</taxon>
        <taxon>Paramecium</taxon>
    </lineage>
</organism>
<comment type="caution">
    <text evidence="2">The sequence shown here is derived from an EMBL/GenBank/DDBJ whole genome shotgun (WGS) entry which is preliminary data.</text>
</comment>
<proteinExistence type="predicted"/>
<reference evidence="2" key="1">
    <citation type="submission" date="2021-01" db="EMBL/GenBank/DDBJ databases">
        <authorList>
            <consortium name="Genoscope - CEA"/>
            <person name="William W."/>
        </authorList>
    </citation>
    <scope>NUCLEOTIDE SEQUENCE</scope>
</reference>